<accession>A0ABN2FCS3</accession>
<dbReference type="EMBL" id="BAAAMU010000028">
    <property type="protein sequence ID" value="GAA1640806.1"/>
    <property type="molecule type" value="Genomic_DNA"/>
</dbReference>
<gene>
    <name evidence="2" type="ORF">GCM10009733_042380</name>
</gene>
<sequence>MRGRLREQGAGGQAGRRGESVATTRSSPFTSVIVVGPAASTPGATMTPAPATTSCARLRQAKISGRTPAGSAQAKEPEAR</sequence>
<proteinExistence type="predicted"/>
<name>A0ABN2FCS3_9ACTN</name>
<dbReference type="Proteomes" id="UP001500064">
    <property type="component" value="Unassembled WGS sequence"/>
</dbReference>
<protein>
    <submittedName>
        <fullName evidence="2">Uncharacterized protein</fullName>
    </submittedName>
</protein>
<evidence type="ECO:0000313" key="2">
    <source>
        <dbReference type="EMBL" id="GAA1640806.1"/>
    </source>
</evidence>
<evidence type="ECO:0000313" key="3">
    <source>
        <dbReference type="Proteomes" id="UP001500064"/>
    </source>
</evidence>
<keyword evidence="3" id="KW-1185">Reference proteome</keyword>
<feature type="region of interest" description="Disordered" evidence="1">
    <location>
        <begin position="1"/>
        <end position="30"/>
    </location>
</feature>
<dbReference type="RefSeq" id="WP_346107157.1">
    <property type="nucleotide sequence ID" value="NZ_BAAAMU010000028.1"/>
</dbReference>
<comment type="caution">
    <text evidence="2">The sequence shown here is derived from an EMBL/GenBank/DDBJ whole genome shotgun (WGS) entry which is preliminary data.</text>
</comment>
<evidence type="ECO:0000256" key="1">
    <source>
        <dbReference type="SAM" id="MobiDB-lite"/>
    </source>
</evidence>
<feature type="compositionally biased region" description="Polar residues" evidence="1">
    <location>
        <begin position="21"/>
        <end position="30"/>
    </location>
</feature>
<reference evidence="2 3" key="1">
    <citation type="journal article" date="2019" name="Int. J. Syst. Evol. Microbiol.">
        <title>The Global Catalogue of Microorganisms (GCM) 10K type strain sequencing project: providing services to taxonomists for standard genome sequencing and annotation.</title>
        <authorList>
            <consortium name="The Broad Institute Genomics Platform"/>
            <consortium name="The Broad Institute Genome Sequencing Center for Infectious Disease"/>
            <person name="Wu L."/>
            <person name="Ma J."/>
        </authorList>
    </citation>
    <scope>NUCLEOTIDE SEQUENCE [LARGE SCALE GENOMIC DNA]</scope>
    <source>
        <strain evidence="2 3">JCM 13929</strain>
    </source>
</reference>
<organism evidence="2 3">
    <name type="scientific">Nonomuraea maheshkhaliensis</name>
    <dbReference type="NCBI Taxonomy" id="419590"/>
    <lineage>
        <taxon>Bacteria</taxon>
        <taxon>Bacillati</taxon>
        <taxon>Actinomycetota</taxon>
        <taxon>Actinomycetes</taxon>
        <taxon>Streptosporangiales</taxon>
        <taxon>Streptosporangiaceae</taxon>
        <taxon>Nonomuraea</taxon>
    </lineage>
</organism>